<reference evidence="1 2" key="1">
    <citation type="submission" date="2021-03" db="EMBL/GenBank/DDBJ databases">
        <title>Sequencing the genomes of 1000 actinobacteria strains.</title>
        <authorList>
            <person name="Klenk H.-P."/>
        </authorList>
    </citation>
    <scope>NUCLEOTIDE SEQUENCE [LARGE SCALE GENOMIC DNA]</scope>
    <source>
        <strain evidence="1 2">DSM 45516</strain>
    </source>
</reference>
<accession>A0ABS4QSX0</accession>
<evidence type="ECO:0000313" key="1">
    <source>
        <dbReference type="EMBL" id="MBP2193706.1"/>
    </source>
</evidence>
<comment type="caution">
    <text evidence="1">The sequence shown here is derived from an EMBL/GenBank/DDBJ whole genome shotgun (WGS) entry which is preliminary data.</text>
</comment>
<name>A0ABS4QSX0_9NOCA</name>
<gene>
    <name evidence="1" type="ORF">BJ987_006607</name>
</gene>
<proteinExistence type="predicted"/>
<dbReference type="RefSeq" id="WP_281070403.1">
    <property type="nucleotide sequence ID" value="NZ_JAGGMR010000001.1"/>
</dbReference>
<keyword evidence="2" id="KW-1185">Reference proteome</keyword>
<sequence>MAGAPGRTAFAVLSAVRASVAVEEAGTRMADAISDFRETSNGRP</sequence>
<evidence type="ECO:0000313" key="2">
    <source>
        <dbReference type="Proteomes" id="UP001519325"/>
    </source>
</evidence>
<dbReference type="EMBL" id="JAGGMR010000001">
    <property type="protein sequence ID" value="MBP2193706.1"/>
    <property type="molecule type" value="Genomic_DNA"/>
</dbReference>
<protein>
    <submittedName>
        <fullName evidence="1">Uncharacterized protein</fullName>
    </submittedName>
</protein>
<organism evidence="1 2">
    <name type="scientific">Nocardia goodfellowii</name>
    <dbReference type="NCBI Taxonomy" id="882446"/>
    <lineage>
        <taxon>Bacteria</taxon>
        <taxon>Bacillati</taxon>
        <taxon>Actinomycetota</taxon>
        <taxon>Actinomycetes</taxon>
        <taxon>Mycobacteriales</taxon>
        <taxon>Nocardiaceae</taxon>
        <taxon>Nocardia</taxon>
    </lineage>
</organism>
<dbReference type="Proteomes" id="UP001519325">
    <property type="component" value="Unassembled WGS sequence"/>
</dbReference>